<accession>A0A7J7X5A8</accession>
<evidence type="ECO:0000313" key="1">
    <source>
        <dbReference type="EMBL" id="KAF6344853.1"/>
    </source>
</evidence>
<sequence>MRHFCHNFSSKTLSPLSAGTLVTPLSPYPSIPHPVIYLPHLSVCLSIYPSLLPSFPISLAPLSPRCVPSITFKTALPNQVVTSWQFPSVCLSVCPPAHPSICLPSHPSCYSHLSILATIHIFPAGGP</sequence>
<dbReference type="EMBL" id="JACAGC010000009">
    <property type="protein sequence ID" value="KAF6344853.1"/>
    <property type="molecule type" value="Genomic_DNA"/>
</dbReference>
<reference evidence="1 2" key="1">
    <citation type="journal article" date="2020" name="Nature">
        <title>Six reference-quality genomes reveal evolution of bat adaptations.</title>
        <authorList>
            <person name="Jebb D."/>
            <person name="Huang Z."/>
            <person name="Pippel M."/>
            <person name="Hughes G.M."/>
            <person name="Lavrichenko K."/>
            <person name="Devanna P."/>
            <person name="Winkler S."/>
            <person name="Jermiin L.S."/>
            <person name="Skirmuntt E.C."/>
            <person name="Katzourakis A."/>
            <person name="Burkitt-Gray L."/>
            <person name="Ray D.A."/>
            <person name="Sullivan K.A.M."/>
            <person name="Roscito J.G."/>
            <person name="Kirilenko B.M."/>
            <person name="Davalos L.M."/>
            <person name="Corthals A.P."/>
            <person name="Power M.L."/>
            <person name="Jones G."/>
            <person name="Ransome R.D."/>
            <person name="Dechmann D.K.N."/>
            <person name="Locatelli A.G."/>
            <person name="Puechmaille S.J."/>
            <person name="Fedrigo O."/>
            <person name="Jarvis E.D."/>
            <person name="Hiller M."/>
            <person name="Vernes S.C."/>
            <person name="Myers E.W."/>
            <person name="Teeling E.C."/>
        </authorList>
    </citation>
    <scope>NUCLEOTIDE SEQUENCE [LARGE SCALE GENOMIC DNA]</scope>
    <source>
        <strain evidence="1">MRhiFer1</strain>
        <tissue evidence="1">Lung</tissue>
    </source>
</reference>
<dbReference type="AlphaFoldDB" id="A0A7J7X5A8"/>
<gene>
    <name evidence="1" type="ORF">mRhiFer1_010229</name>
</gene>
<organism evidence="1 2">
    <name type="scientific">Rhinolophus ferrumequinum</name>
    <name type="common">Greater horseshoe bat</name>
    <dbReference type="NCBI Taxonomy" id="59479"/>
    <lineage>
        <taxon>Eukaryota</taxon>
        <taxon>Metazoa</taxon>
        <taxon>Chordata</taxon>
        <taxon>Craniata</taxon>
        <taxon>Vertebrata</taxon>
        <taxon>Euteleostomi</taxon>
        <taxon>Mammalia</taxon>
        <taxon>Eutheria</taxon>
        <taxon>Laurasiatheria</taxon>
        <taxon>Chiroptera</taxon>
        <taxon>Yinpterochiroptera</taxon>
        <taxon>Rhinolophoidea</taxon>
        <taxon>Rhinolophidae</taxon>
        <taxon>Rhinolophinae</taxon>
        <taxon>Rhinolophus</taxon>
    </lineage>
</organism>
<name>A0A7J7X5A8_RHIFE</name>
<comment type="caution">
    <text evidence="1">The sequence shown here is derived from an EMBL/GenBank/DDBJ whole genome shotgun (WGS) entry which is preliminary data.</text>
</comment>
<proteinExistence type="predicted"/>
<dbReference type="Proteomes" id="UP000585614">
    <property type="component" value="Unassembled WGS sequence"/>
</dbReference>
<evidence type="ECO:0000313" key="2">
    <source>
        <dbReference type="Proteomes" id="UP000585614"/>
    </source>
</evidence>
<protein>
    <submittedName>
        <fullName evidence="1">Uncharacterized protein</fullName>
    </submittedName>
</protein>